<accession>A0ABS5ALH5</accession>
<organism evidence="8 9">
    <name type="scientific">Crossiella equi</name>
    <dbReference type="NCBI Taxonomy" id="130796"/>
    <lineage>
        <taxon>Bacteria</taxon>
        <taxon>Bacillati</taxon>
        <taxon>Actinomycetota</taxon>
        <taxon>Actinomycetes</taxon>
        <taxon>Pseudonocardiales</taxon>
        <taxon>Pseudonocardiaceae</taxon>
        <taxon>Crossiella</taxon>
    </lineage>
</organism>
<name>A0ABS5ALH5_9PSEU</name>
<dbReference type="EMBL" id="JAGIOO010000001">
    <property type="protein sequence ID" value="MBP2477401.1"/>
    <property type="molecule type" value="Genomic_DNA"/>
</dbReference>
<evidence type="ECO:0000256" key="3">
    <source>
        <dbReference type="ARBA" id="ARBA00022475"/>
    </source>
</evidence>
<evidence type="ECO:0000256" key="4">
    <source>
        <dbReference type="ARBA" id="ARBA00022692"/>
    </source>
</evidence>
<evidence type="ECO:0000256" key="5">
    <source>
        <dbReference type="ARBA" id="ARBA00022989"/>
    </source>
</evidence>
<dbReference type="RefSeq" id="WP_086784117.1">
    <property type="nucleotide sequence ID" value="NZ_JAGIOO010000001.1"/>
</dbReference>
<proteinExistence type="predicted"/>
<keyword evidence="6 7" id="KW-0472">Membrane</keyword>
<keyword evidence="3" id="KW-1003">Cell membrane</keyword>
<dbReference type="PANTHER" id="PTHR36838:SF3">
    <property type="entry name" value="TRANSPORTER AUXIN EFFLUX CARRIER EC FAMILY"/>
    <property type="match status" value="1"/>
</dbReference>
<feature type="transmembrane region" description="Helical" evidence="7">
    <location>
        <begin position="99"/>
        <end position="117"/>
    </location>
</feature>
<evidence type="ECO:0000256" key="1">
    <source>
        <dbReference type="ARBA" id="ARBA00004141"/>
    </source>
</evidence>
<feature type="transmembrane region" description="Helical" evidence="7">
    <location>
        <begin position="6"/>
        <end position="22"/>
    </location>
</feature>
<feature type="transmembrane region" description="Helical" evidence="7">
    <location>
        <begin position="163"/>
        <end position="182"/>
    </location>
</feature>
<keyword evidence="5 7" id="KW-1133">Transmembrane helix</keyword>
<protein>
    <submittedName>
        <fullName evidence="8">Permease</fullName>
    </submittedName>
</protein>
<feature type="transmembrane region" description="Helical" evidence="7">
    <location>
        <begin position="288"/>
        <end position="308"/>
    </location>
</feature>
<evidence type="ECO:0000256" key="6">
    <source>
        <dbReference type="ARBA" id="ARBA00023136"/>
    </source>
</evidence>
<comment type="subcellular location">
    <subcellularLocation>
        <location evidence="1">Membrane</location>
        <topology evidence="1">Multi-pass membrane protein</topology>
    </subcellularLocation>
</comment>
<comment type="caution">
    <text evidence="8">The sequence shown here is derived from an EMBL/GenBank/DDBJ whole genome shotgun (WGS) entry which is preliminary data.</text>
</comment>
<evidence type="ECO:0000256" key="7">
    <source>
        <dbReference type="SAM" id="Phobius"/>
    </source>
</evidence>
<feature type="transmembrane region" description="Helical" evidence="7">
    <location>
        <begin position="34"/>
        <end position="53"/>
    </location>
</feature>
<evidence type="ECO:0000313" key="9">
    <source>
        <dbReference type="Proteomes" id="UP001519363"/>
    </source>
</evidence>
<feature type="transmembrane region" description="Helical" evidence="7">
    <location>
        <begin position="65"/>
        <end position="87"/>
    </location>
</feature>
<keyword evidence="4 7" id="KW-0812">Transmembrane</keyword>
<keyword evidence="2" id="KW-0813">Transport</keyword>
<dbReference type="Proteomes" id="UP001519363">
    <property type="component" value="Unassembled WGS sequence"/>
</dbReference>
<feature type="transmembrane region" description="Helical" evidence="7">
    <location>
        <begin position="226"/>
        <end position="249"/>
    </location>
</feature>
<sequence>MPAVVAGFVPIWVLTGLGYAVRRFGLFSQTAERALTRVVFFLAMPVVLFTTLGKVDLSGLATTSILAFAVSTVLTGLVGLAASRYLFHRRLADQAIGGMASAYVNAANLGIPVAITVLGDPSFVVAALLFQLLVVMPTILTLIDTDLNSGSGSRFRRVLGLPVRNPVILGAAGGLLFAALGWRLPDLLAQPLELLGGAGVPLALLVLGMSLVGRAEAADLPRHSEILVVVVLKIVLQPVVCYLVGHFAFGLDGPPLLAAVLFSALPTAQNAFVFASQYQLRAGGLARDAVLVSTLLSMASLTLVAYLLS</sequence>
<keyword evidence="9" id="KW-1185">Reference proteome</keyword>
<dbReference type="Pfam" id="PF03547">
    <property type="entry name" value="Mem_trans"/>
    <property type="match status" value="2"/>
</dbReference>
<feature type="transmembrane region" description="Helical" evidence="7">
    <location>
        <begin position="255"/>
        <end position="276"/>
    </location>
</feature>
<dbReference type="PANTHER" id="PTHR36838">
    <property type="entry name" value="AUXIN EFFLUX CARRIER FAMILY PROTEIN"/>
    <property type="match status" value="1"/>
</dbReference>
<feature type="transmembrane region" description="Helical" evidence="7">
    <location>
        <begin position="194"/>
        <end position="214"/>
    </location>
</feature>
<evidence type="ECO:0000313" key="8">
    <source>
        <dbReference type="EMBL" id="MBP2477401.1"/>
    </source>
</evidence>
<feature type="transmembrane region" description="Helical" evidence="7">
    <location>
        <begin position="123"/>
        <end position="143"/>
    </location>
</feature>
<gene>
    <name evidence="8" type="ORF">JOF53_006273</name>
</gene>
<dbReference type="InterPro" id="IPR004776">
    <property type="entry name" value="Mem_transp_PIN-like"/>
</dbReference>
<reference evidence="8 9" key="1">
    <citation type="submission" date="2021-03" db="EMBL/GenBank/DDBJ databases">
        <title>Sequencing the genomes of 1000 actinobacteria strains.</title>
        <authorList>
            <person name="Klenk H.-P."/>
        </authorList>
    </citation>
    <scope>NUCLEOTIDE SEQUENCE [LARGE SCALE GENOMIC DNA]</scope>
    <source>
        <strain evidence="8 9">DSM 44580</strain>
    </source>
</reference>
<evidence type="ECO:0000256" key="2">
    <source>
        <dbReference type="ARBA" id="ARBA00022448"/>
    </source>
</evidence>